<dbReference type="SUPFAM" id="SSF103196">
    <property type="entry name" value="Roadblock/LC7 domain"/>
    <property type="match status" value="1"/>
</dbReference>
<sequence length="120" mass="12426">MREELIQSVLSDLNGGSADVEASAIISTDGLTIATALSSTMDESRVGAMAAAMLSLGERTATELARGNLEQVMIKGNNGYVLLIHAGPEAVLSVIVRKEARLGLVFLDASRAAKAAGELL</sequence>
<dbReference type="AlphaFoldDB" id="A0A060UPI4"/>
<proteinExistence type="predicted"/>
<reference evidence="2" key="1">
    <citation type="submission" date="2014-03" db="EMBL/GenBank/DDBJ databases">
        <authorList>
            <person name="Genoscope - CEA"/>
        </authorList>
    </citation>
    <scope>NUCLEOTIDE SEQUENCE [LARGE SCALE GENOMIC DNA]</scope>
    <source>
        <strain evidence="2">CF27</strain>
    </source>
</reference>
<dbReference type="PANTHER" id="PTHR13323">
    <property type="entry name" value="LATE ENDOSOMAL/LYSOSOMAL MP1 INTERACTING PROTEIN"/>
    <property type="match status" value="1"/>
</dbReference>
<dbReference type="InterPro" id="IPR037587">
    <property type="entry name" value="LAMTOR2-like"/>
</dbReference>
<name>A0A060UPI4_9PROT</name>
<organism evidence="2">
    <name type="scientific">Acidithiobacillus ferrivorans</name>
    <dbReference type="NCBI Taxonomy" id="160808"/>
    <lineage>
        <taxon>Bacteria</taxon>
        <taxon>Pseudomonadati</taxon>
        <taxon>Pseudomonadota</taxon>
        <taxon>Acidithiobacillia</taxon>
        <taxon>Acidithiobacillales</taxon>
        <taxon>Acidithiobacillaceae</taxon>
        <taxon>Acidithiobacillus</taxon>
    </lineage>
</organism>
<accession>A0A060UPI4</accession>
<dbReference type="Proteomes" id="UP000193925">
    <property type="component" value="Chromosome AFERRI"/>
</dbReference>
<dbReference type="EMBL" id="CCCS020000035">
    <property type="protein sequence ID" value="CDQ10482.1"/>
    <property type="molecule type" value="Genomic_DNA"/>
</dbReference>
<evidence type="ECO:0000313" key="2">
    <source>
        <dbReference type="EMBL" id="CDQ10482.1"/>
    </source>
</evidence>
<dbReference type="Pfam" id="PF03259">
    <property type="entry name" value="Robl_LC7"/>
    <property type="match status" value="1"/>
</dbReference>
<gene>
    <name evidence="3" type="ORF">AFERRI_10545</name>
    <name evidence="2" type="ORF">AFERRI_400263</name>
</gene>
<evidence type="ECO:0000313" key="3">
    <source>
        <dbReference type="EMBL" id="SMH64512.1"/>
    </source>
</evidence>
<protein>
    <submittedName>
        <fullName evidence="2">Roadblock/LC7 family protein</fullName>
    </submittedName>
</protein>
<dbReference type="GO" id="GO:0060090">
    <property type="term" value="F:molecular adaptor activity"/>
    <property type="evidence" value="ECO:0007669"/>
    <property type="project" value="InterPro"/>
</dbReference>
<dbReference type="InterPro" id="IPR004942">
    <property type="entry name" value="Roadblock/LAMTOR2_dom"/>
</dbReference>
<dbReference type="RefSeq" id="WP_035192989.1">
    <property type="nucleotide sequence ID" value="NZ_CCCS020000035.1"/>
</dbReference>
<dbReference type="EMBL" id="LT841305">
    <property type="protein sequence ID" value="SMH64512.1"/>
    <property type="molecule type" value="Genomic_DNA"/>
</dbReference>
<dbReference type="GO" id="GO:0032008">
    <property type="term" value="P:positive regulation of TOR signaling"/>
    <property type="evidence" value="ECO:0007669"/>
    <property type="project" value="InterPro"/>
</dbReference>
<dbReference type="Gene3D" id="3.30.450.30">
    <property type="entry name" value="Dynein light chain 2a, cytoplasmic"/>
    <property type="match status" value="1"/>
</dbReference>
<reference evidence="3 4" key="3">
    <citation type="submission" date="2017-03" db="EMBL/GenBank/DDBJ databases">
        <authorList>
            <person name="Regsiter A."/>
            <person name="William W."/>
        </authorList>
    </citation>
    <scope>NUCLEOTIDE SEQUENCE [LARGE SCALE GENOMIC DNA]</scope>
    <source>
        <strain evidence="3">PRJEB5721</strain>
    </source>
</reference>
<keyword evidence="4" id="KW-1185">Reference proteome</keyword>
<dbReference type="SMART" id="SM00960">
    <property type="entry name" value="Robl_LC7"/>
    <property type="match status" value="1"/>
</dbReference>
<dbReference type="GO" id="GO:0005085">
    <property type="term" value="F:guanyl-nucleotide exchange factor activity"/>
    <property type="evidence" value="ECO:0007669"/>
    <property type="project" value="InterPro"/>
</dbReference>
<evidence type="ECO:0000313" key="4">
    <source>
        <dbReference type="Proteomes" id="UP000193925"/>
    </source>
</evidence>
<evidence type="ECO:0000259" key="1">
    <source>
        <dbReference type="SMART" id="SM00960"/>
    </source>
</evidence>
<reference evidence="2" key="2">
    <citation type="submission" date="2014-07" db="EMBL/GenBank/DDBJ databases">
        <title>Initial genome analysis of the psychrotolerant acidophile Acidithiobacillus ferrivorans CF27: insights into iron and sulfur oxidation pathways and into biofilm formation.</title>
        <authorList>
            <person name="Talla E."/>
            <person name="Hedrich S."/>
            <person name="Mangenot S."/>
            <person name="Ji B."/>
            <person name="Johnson D.B."/>
            <person name="Barbe V."/>
            <person name="Bonnefoy V."/>
        </authorList>
    </citation>
    <scope>NUCLEOTIDE SEQUENCE [LARGE SCALE GENOMIC DNA]</scope>
    <source>
        <strain evidence="2">CF27</strain>
    </source>
</reference>
<feature type="domain" description="Roadblock/LAMTOR2" evidence="1">
    <location>
        <begin position="6"/>
        <end position="96"/>
    </location>
</feature>